<evidence type="ECO:0000256" key="4">
    <source>
        <dbReference type="ARBA" id="ARBA00022989"/>
    </source>
</evidence>
<comment type="subcellular location">
    <subcellularLocation>
        <location evidence="1">Cell membrane</location>
        <topology evidence="1">Multi-pass membrane protein</topology>
    </subcellularLocation>
</comment>
<dbReference type="Gene3D" id="1.10.287.950">
    <property type="entry name" value="Methyl-accepting chemotaxis protein"/>
    <property type="match status" value="1"/>
</dbReference>
<dbReference type="PANTHER" id="PTHR32089">
    <property type="entry name" value="METHYL-ACCEPTING CHEMOTAXIS PROTEIN MCPB"/>
    <property type="match status" value="1"/>
</dbReference>
<comment type="similarity">
    <text evidence="7">Belongs to the methyl-accepting chemotaxis (MCP) protein family.</text>
</comment>
<evidence type="ECO:0000256" key="6">
    <source>
        <dbReference type="ARBA" id="ARBA00023224"/>
    </source>
</evidence>
<dbReference type="RefSeq" id="WP_345927418.1">
    <property type="nucleotide sequence ID" value="NZ_JBDIVF010000004.1"/>
</dbReference>
<keyword evidence="4 9" id="KW-1133">Transmembrane helix</keyword>
<evidence type="ECO:0000256" key="3">
    <source>
        <dbReference type="ARBA" id="ARBA00022692"/>
    </source>
</evidence>
<dbReference type="PRINTS" id="PR00260">
    <property type="entry name" value="CHEMTRNSDUCR"/>
</dbReference>
<accession>A0ABV2CU99</accession>
<evidence type="ECO:0000313" key="11">
    <source>
        <dbReference type="EMBL" id="MET1491486.1"/>
    </source>
</evidence>
<reference evidence="11 12" key="1">
    <citation type="submission" date="2024-07" db="EMBL/GenBank/DDBJ databases">
        <title>Uliginosibacterium paludis KCTC:42655.</title>
        <authorList>
            <person name="Kim M.K."/>
        </authorList>
    </citation>
    <scope>NUCLEOTIDE SEQUENCE [LARGE SCALE GENOMIC DNA]</scope>
    <source>
        <strain evidence="11 12">KCTC 42655</strain>
    </source>
</reference>
<dbReference type="CDD" id="cd11386">
    <property type="entry name" value="MCP_signal"/>
    <property type="match status" value="1"/>
</dbReference>
<comment type="caution">
    <text evidence="11">The sequence shown here is derived from an EMBL/GenBank/DDBJ whole genome shotgun (WGS) entry which is preliminary data.</text>
</comment>
<keyword evidence="12" id="KW-1185">Reference proteome</keyword>
<keyword evidence="3 9" id="KW-0812">Transmembrane</keyword>
<evidence type="ECO:0000259" key="10">
    <source>
        <dbReference type="PROSITE" id="PS50111"/>
    </source>
</evidence>
<feature type="domain" description="Methyl-accepting transducer" evidence="10">
    <location>
        <begin position="264"/>
        <end position="500"/>
    </location>
</feature>
<feature type="transmembrane region" description="Helical" evidence="9">
    <location>
        <begin position="183"/>
        <end position="202"/>
    </location>
</feature>
<dbReference type="SUPFAM" id="SSF58104">
    <property type="entry name" value="Methyl-accepting chemotaxis protein (MCP) signaling domain"/>
    <property type="match status" value="1"/>
</dbReference>
<dbReference type="InterPro" id="IPR004090">
    <property type="entry name" value="Chemotax_Me-accpt_rcpt"/>
</dbReference>
<dbReference type="SMART" id="SM00283">
    <property type="entry name" value="MA"/>
    <property type="match status" value="1"/>
</dbReference>
<keyword evidence="6 8" id="KW-0807">Transducer</keyword>
<dbReference type="InterPro" id="IPR033480">
    <property type="entry name" value="sCache_2"/>
</dbReference>
<dbReference type="SMART" id="SM01049">
    <property type="entry name" value="Cache_2"/>
    <property type="match status" value="1"/>
</dbReference>
<gene>
    <name evidence="11" type="ORF">ABVT11_16730</name>
</gene>
<dbReference type="Pfam" id="PF00015">
    <property type="entry name" value="MCPsignal"/>
    <property type="match status" value="1"/>
</dbReference>
<evidence type="ECO:0000256" key="9">
    <source>
        <dbReference type="SAM" id="Phobius"/>
    </source>
</evidence>
<dbReference type="PANTHER" id="PTHR32089:SF112">
    <property type="entry name" value="LYSOZYME-LIKE PROTEIN-RELATED"/>
    <property type="match status" value="1"/>
</dbReference>
<evidence type="ECO:0000256" key="2">
    <source>
        <dbReference type="ARBA" id="ARBA00022475"/>
    </source>
</evidence>
<evidence type="ECO:0000256" key="1">
    <source>
        <dbReference type="ARBA" id="ARBA00004651"/>
    </source>
</evidence>
<proteinExistence type="inferred from homology"/>
<evidence type="ECO:0000256" key="8">
    <source>
        <dbReference type="PROSITE-ProRule" id="PRU00284"/>
    </source>
</evidence>
<evidence type="ECO:0000256" key="7">
    <source>
        <dbReference type="ARBA" id="ARBA00029447"/>
    </source>
</evidence>
<dbReference type="Proteomes" id="UP001548590">
    <property type="component" value="Unassembled WGS sequence"/>
</dbReference>
<dbReference type="Gene3D" id="3.30.450.20">
    <property type="entry name" value="PAS domain"/>
    <property type="match status" value="1"/>
</dbReference>
<sequence length="536" mass="56440">MKLSTRLILLVLTTLFGVLLVGGYGVIQLRQSMQEARRAQIENLLGMAVGMLDSLHKQETAGKLSTADAQARAAEAIVGLRRGDNYLFARDAEDRFVAHVNPDRVGKLDKGTKMPDGRYVVELYRAALAKQGKTAFVEILQAKPGEKAQVAKLNGVTVYEPWGWTLGTGFFVDDIEAAIRAHVLRMAGVALAVLVFAIGFALHFSRWIRATLGGEPAYASSMVTAVARGDLSQHLAPAPAGSLMAALGAMQQSLRSMVGEVVEQVGELNASAHRIGQTMQDIARASETSAEATTATAASVEEMAVSVGLIAESAIETETHAGRSVSTAAQGDRQVRSAVDEIRQISRLVESASGQIVDLAGRTQEIGSVAREIREIADQTNLLALNAAIEAARAGEVGAGFAVVADEVRKLAERTTRATQSISETIRVIQSDTGAMVESIQAIGPRVNTGVELAQAASASLQAISDVAEATLAEIRDVAQATTEQRTASNGLASQIERIAAMTEESDRAVHGASQAAASLGSMADSISASVGRFRL</sequence>
<dbReference type="InterPro" id="IPR004089">
    <property type="entry name" value="MCPsignal_dom"/>
</dbReference>
<evidence type="ECO:0000256" key="5">
    <source>
        <dbReference type="ARBA" id="ARBA00023136"/>
    </source>
</evidence>
<dbReference type="Pfam" id="PF17200">
    <property type="entry name" value="sCache_2"/>
    <property type="match status" value="1"/>
</dbReference>
<dbReference type="PROSITE" id="PS50111">
    <property type="entry name" value="CHEMOTAXIS_TRANSDUC_2"/>
    <property type="match status" value="1"/>
</dbReference>
<name>A0ABV2CU99_9RHOO</name>
<evidence type="ECO:0000313" key="12">
    <source>
        <dbReference type="Proteomes" id="UP001548590"/>
    </source>
</evidence>
<protein>
    <submittedName>
        <fullName evidence="11">Methyl-accepting chemotaxis protein</fullName>
    </submittedName>
</protein>
<dbReference type="EMBL" id="JBEWLZ010000012">
    <property type="protein sequence ID" value="MET1491486.1"/>
    <property type="molecule type" value="Genomic_DNA"/>
</dbReference>
<keyword evidence="2" id="KW-1003">Cell membrane</keyword>
<keyword evidence="5 9" id="KW-0472">Membrane</keyword>
<organism evidence="11 12">
    <name type="scientific">Uliginosibacterium paludis</name>
    <dbReference type="NCBI Taxonomy" id="1615952"/>
    <lineage>
        <taxon>Bacteria</taxon>
        <taxon>Pseudomonadati</taxon>
        <taxon>Pseudomonadota</taxon>
        <taxon>Betaproteobacteria</taxon>
        <taxon>Rhodocyclales</taxon>
        <taxon>Zoogloeaceae</taxon>
        <taxon>Uliginosibacterium</taxon>
    </lineage>
</organism>